<reference evidence="1" key="1">
    <citation type="journal article" date="2023" name="Science">
        <title>Genome structures resolve the early diversification of teleost fishes.</title>
        <authorList>
            <person name="Parey E."/>
            <person name="Louis A."/>
            <person name="Montfort J."/>
            <person name="Bouchez O."/>
            <person name="Roques C."/>
            <person name="Iampietro C."/>
            <person name="Lluch J."/>
            <person name="Castinel A."/>
            <person name="Donnadieu C."/>
            <person name="Desvignes T."/>
            <person name="Floi Bucao C."/>
            <person name="Jouanno E."/>
            <person name="Wen M."/>
            <person name="Mejri S."/>
            <person name="Dirks R."/>
            <person name="Jansen H."/>
            <person name="Henkel C."/>
            <person name="Chen W.J."/>
            <person name="Zahm M."/>
            <person name="Cabau C."/>
            <person name="Klopp C."/>
            <person name="Thompson A.W."/>
            <person name="Robinson-Rechavi M."/>
            <person name="Braasch I."/>
            <person name="Lecointre G."/>
            <person name="Bobe J."/>
            <person name="Postlethwait J.H."/>
            <person name="Berthelot C."/>
            <person name="Roest Crollius H."/>
            <person name="Guiguen Y."/>
        </authorList>
    </citation>
    <scope>NUCLEOTIDE SEQUENCE</scope>
    <source>
        <strain evidence="1">WJC10195</strain>
    </source>
</reference>
<protein>
    <submittedName>
        <fullName evidence="1">Uncharacterized protein</fullName>
    </submittedName>
</protein>
<dbReference type="AlphaFoldDB" id="A0A9Q1IHE9"/>
<gene>
    <name evidence="1" type="ORF">SKAU_G00318960</name>
</gene>
<accession>A0A9Q1IHE9</accession>
<evidence type="ECO:0000313" key="2">
    <source>
        <dbReference type="Proteomes" id="UP001152622"/>
    </source>
</evidence>
<organism evidence="1 2">
    <name type="scientific">Synaphobranchus kaupii</name>
    <name type="common">Kaup's arrowtooth eel</name>
    <dbReference type="NCBI Taxonomy" id="118154"/>
    <lineage>
        <taxon>Eukaryota</taxon>
        <taxon>Metazoa</taxon>
        <taxon>Chordata</taxon>
        <taxon>Craniata</taxon>
        <taxon>Vertebrata</taxon>
        <taxon>Euteleostomi</taxon>
        <taxon>Actinopterygii</taxon>
        <taxon>Neopterygii</taxon>
        <taxon>Teleostei</taxon>
        <taxon>Anguilliformes</taxon>
        <taxon>Synaphobranchidae</taxon>
        <taxon>Synaphobranchus</taxon>
    </lineage>
</organism>
<proteinExistence type="predicted"/>
<sequence length="177" mass="18653">MKAQERNSPATQLVSPLQAQCVLSVAATQETRNLIIPLWAGAGSLPRLRSAHSTRETTPGDAARILSPFATTKEKRSKVKGTDTVGAMATAPGMTAVVCRPRLLQQHPQRQGGTSADVIRAAGDSLTPQQGAGAWADRTLLQSTAPEVQRSTSGTACPRLHLRKGSVESLLPENAVV</sequence>
<name>A0A9Q1IHE9_SYNKA</name>
<dbReference type="Proteomes" id="UP001152622">
    <property type="component" value="Chromosome 14"/>
</dbReference>
<keyword evidence="2" id="KW-1185">Reference proteome</keyword>
<evidence type="ECO:0000313" key="1">
    <source>
        <dbReference type="EMBL" id="KAJ8341968.1"/>
    </source>
</evidence>
<comment type="caution">
    <text evidence="1">The sequence shown here is derived from an EMBL/GenBank/DDBJ whole genome shotgun (WGS) entry which is preliminary data.</text>
</comment>
<dbReference type="EMBL" id="JAINUF010000014">
    <property type="protein sequence ID" value="KAJ8341968.1"/>
    <property type="molecule type" value="Genomic_DNA"/>
</dbReference>